<dbReference type="InterPro" id="IPR045760">
    <property type="entry name" value="DAP_DH_C"/>
</dbReference>
<evidence type="ECO:0000259" key="4">
    <source>
        <dbReference type="Pfam" id="PF19328"/>
    </source>
</evidence>
<evidence type="ECO:0008006" key="7">
    <source>
        <dbReference type="Google" id="ProtNLM"/>
    </source>
</evidence>
<accession>A0A939P905</accession>
<dbReference type="SUPFAM" id="SSF51735">
    <property type="entry name" value="NAD(P)-binding Rossmann-fold domains"/>
    <property type="match status" value="1"/>
</dbReference>
<dbReference type="AlphaFoldDB" id="A0A939P905"/>
<keyword evidence="2" id="KW-0560">Oxidoreductase</keyword>
<evidence type="ECO:0000313" key="6">
    <source>
        <dbReference type="Proteomes" id="UP000669179"/>
    </source>
</evidence>
<sequence>MTAARQLRVVQWATGNIGSRALRAVIEHPGLTLAGVYVHSPDKAGADAGELCGIEPVGVAATRSLEEVVALGADCVLYMPRACDLDEVCRLLESGADIVTTRGEFHRPQSLDPAVRARVEAACERGGTSIHSTGSSPGFITEAVPLTLASIQRRLDGLTIEEFADLSRRDSPGLLFDIMLFGKPPEAFEDGRFSFGRVSFGPSLELVAEALSMPLDSVEADGEVATARRDIEIAAGIVRAGTVAAQRMTVSGLRGGKPVLRFRATWYCTAELEPTWDVRPTGWHVEVEGDAPLDVDLRFAVPLERMAEFSPAYTANRAVNAVPHVCAAAPGIRTVVDLPHILSVLG</sequence>
<name>A0A939P905_9ACTN</name>
<protein>
    <recommendedName>
        <fullName evidence="7">Dihydrodipicolinate reductase</fullName>
    </recommendedName>
</protein>
<dbReference type="CDD" id="cd24146">
    <property type="entry name" value="nat-AmDH_N_like"/>
    <property type="match status" value="1"/>
</dbReference>
<dbReference type="Pfam" id="PF01113">
    <property type="entry name" value="DapB_N"/>
    <property type="match status" value="1"/>
</dbReference>
<gene>
    <name evidence="5" type="ORF">J4573_11230</name>
</gene>
<feature type="domain" description="2,4-diaminopentanoate dehydrogenase C-terminal" evidence="4">
    <location>
        <begin position="190"/>
        <end position="342"/>
    </location>
</feature>
<dbReference type="EMBL" id="JAGEOJ010000004">
    <property type="protein sequence ID" value="MBO2447662.1"/>
    <property type="molecule type" value="Genomic_DNA"/>
</dbReference>
<dbReference type="Gene3D" id="3.40.50.720">
    <property type="entry name" value="NAD(P)-binding Rossmann-like Domain"/>
    <property type="match status" value="1"/>
</dbReference>
<evidence type="ECO:0000256" key="1">
    <source>
        <dbReference type="ARBA" id="ARBA00022857"/>
    </source>
</evidence>
<dbReference type="GO" id="GO:0009089">
    <property type="term" value="P:lysine biosynthetic process via diaminopimelate"/>
    <property type="evidence" value="ECO:0007669"/>
    <property type="project" value="InterPro"/>
</dbReference>
<evidence type="ECO:0000259" key="3">
    <source>
        <dbReference type="Pfam" id="PF01113"/>
    </source>
</evidence>
<reference evidence="5" key="1">
    <citation type="submission" date="2021-03" db="EMBL/GenBank/DDBJ databases">
        <authorList>
            <person name="Kanchanasin P."/>
            <person name="Saeng-In P."/>
            <person name="Phongsopitanun W."/>
            <person name="Yuki M."/>
            <person name="Kudo T."/>
            <person name="Ohkuma M."/>
            <person name="Tanasupawat S."/>
        </authorList>
    </citation>
    <scope>NUCLEOTIDE SEQUENCE</scope>
    <source>
        <strain evidence="5">GKU 128</strain>
    </source>
</reference>
<dbReference type="InterPro" id="IPR036291">
    <property type="entry name" value="NAD(P)-bd_dom_sf"/>
</dbReference>
<comment type="caution">
    <text evidence="5">The sequence shown here is derived from an EMBL/GenBank/DDBJ whole genome shotgun (WGS) entry which is preliminary data.</text>
</comment>
<dbReference type="InterPro" id="IPR000846">
    <property type="entry name" value="DapB_N"/>
</dbReference>
<keyword evidence="1" id="KW-0521">NADP</keyword>
<evidence type="ECO:0000256" key="2">
    <source>
        <dbReference type="ARBA" id="ARBA00023002"/>
    </source>
</evidence>
<feature type="domain" description="Dihydrodipicolinate reductase N-terminal" evidence="3">
    <location>
        <begin position="13"/>
        <end position="77"/>
    </location>
</feature>
<dbReference type="GO" id="GO:0008839">
    <property type="term" value="F:4-hydroxy-tetrahydrodipicolinate reductase"/>
    <property type="evidence" value="ECO:0007669"/>
    <property type="project" value="InterPro"/>
</dbReference>
<dbReference type="RefSeq" id="WP_208255296.1">
    <property type="nucleotide sequence ID" value="NZ_JAGEOJ010000004.1"/>
</dbReference>
<organism evidence="5 6">
    <name type="scientific">Actinomadura barringtoniae</name>
    <dbReference type="NCBI Taxonomy" id="1427535"/>
    <lineage>
        <taxon>Bacteria</taxon>
        <taxon>Bacillati</taxon>
        <taxon>Actinomycetota</taxon>
        <taxon>Actinomycetes</taxon>
        <taxon>Streptosporangiales</taxon>
        <taxon>Thermomonosporaceae</taxon>
        <taxon>Actinomadura</taxon>
    </lineage>
</organism>
<proteinExistence type="predicted"/>
<evidence type="ECO:0000313" key="5">
    <source>
        <dbReference type="EMBL" id="MBO2447662.1"/>
    </source>
</evidence>
<dbReference type="Pfam" id="PF19328">
    <property type="entry name" value="DAP_DH_C"/>
    <property type="match status" value="1"/>
</dbReference>
<dbReference type="Proteomes" id="UP000669179">
    <property type="component" value="Unassembled WGS sequence"/>
</dbReference>
<keyword evidence="6" id="KW-1185">Reference proteome</keyword>